<protein>
    <submittedName>
        <fullName evidence="1">2502_t:CDS:1</fullName>
    </submittedName>
</protein>
<dbReference type="Proteomes" id="UP000789860">
    <property type="component" value="Unassembled WGS sequence"/>
</dbReference>
<comment type="caution">
    <text evidence="1">The sequence shown here is derived from an EMBL/GenBank/DDBJ whole genome shotgun (WGS) entry which is preliminary data.</text>
</comment>
<organism evidence="1 2">
    <name type="scientific">Scutellospora calospora</name>
    <dbReference type="NCBI Taxonomy" id="85575"/>
    <lineage>
        <taxon>Eukaryota</taxon>
        <taxon>Fungi</taxon>
        <taxon>Fungi incertae sedis</taxon>
        <taxon>Mucoromycota</taxon>
        <taxon>Glomeromycotina</taxon>
        <taxon>Glomeromycetes</taxon>
        <taxon>Diversisporales</taxon>
        <taxon>Gigasporaceae</taxon>
        <taxon>Scutellospora</taxon>
    </lineage>
</organism>
<dbReference type="EMBL" id="CAJVPM010007434">
    <property type="protein sequence ID" value="CAG8545799.1"/>
    <property type="molecule type" value="Genomic_DNA"/>
</dbReference>
<accession>A0ACA9LRC3</accession>
<reference evidence="1" key="1">
    <citation type="submission" date="2021-06" db="EMBL/GenBank/DDBJ databases">
        <authorList>
            <person name="Kallberg Y."/>
            <person name="Tangrot J."/>
            <person name="Rosling A."/>
        </authorList>
    </citation>
    <scope>NUCLEOTIDE SEQUENCE</scope>
    <source>
        <strain evidence="1">AU212A</strain>
    </source>
</reference>
<proteinExistence type="predicted"/>
<evidence type="ECO:0000313" key="1">
    <source>
        <dbReference type="EMBL" id="CAG8545799.1"/>
    </source>
</evidence>
<keyword evidence="2" id="KW-1185">Reference proteome</keyword>
<gene>
    <name evidence="1" type="ORF">SCALOS_LOCUS5008</name>
</gene>
<evidence type="ECO:0000313" key="2">
    <source>
        <dbReference type="Proteomes" id="UP000789860"/>
    </source>
</evidence>
<name>A0ACA9LRC3_9GLOM</name>
<sequence length="645" mass="72742">GVGKSTLITSLIKETFVPNHVVPEVTIPPEVTPENVITHIVDSSARPEHREQLELEIKKSHVICIVYSVDDQHTFNRLASYWLPYIRGLGVNVPVVLVGNKIDLRGDHVANQSLEDEIIPIMNEFKEVETCVECSAKQPLNVSEVFYFAQKAVLHPTAPLYDSREHVLKPACIDALKRIFNICDIDKDGVLNDNELNDFQRKCFNAPLQQQELEGVKEVVREYEPSGVNEVGLTELGFLFLHTLFIQRGRLETTWTVLRKFGYGDDLSLRDDFLFPPFEVQHDSSVELSPNGYQFFADIFQVYDKDKDGALKDSELASLFATTPGNPWTNSEFPNTTITNEAGAVTLQGWLAQWSNLSTVMGQYLDLKKNLSEHPLKITISMTTLLDYKTTLSYLAYLGFDGDTTAALKKTKSRKIDKKRNKVQRNVFLVYVFGSAGCGKTSLLRAFVNKPFADSYTPTTRPFSLVNSVEIKGEEKYLVLQEVCSKYEAEIFQNKRKLEMCDLLCFLYDSSDANSFSYIVELRKRHNLDDFPTVFVATKSDLDLVQQNHEVQPDVYCRSLGLAVPLCLSVKKQQTADLWNLMTGLSINPAIATPRLANASNCASRLKRYLTFTAVMGAVMGAAFLGYRLFQHQRGFGGITKRDIL</sequence>
<feature type="non-terminal residue" evidence="1">
    <location>
        <position position="1"/>
    </location>
</feature>